<dbReference type="OrthoDB" id="9806756at2"/>
<dbReference type="GO" id="GO:0005986">
    <property type="term" value="P:sucrose biosynthetic process"/>
    <property type="evidence" value="ECO:0007669"/>
    <property type="project" value="TreeGrafter"/>
</dbReference>
<accession>A0A1I3C5M8</accession>
<comment type="subunit">
    <text evidence="7">Homotetramer.</text>
</comment>
<evidence type="ECO:0000256" key="7">
    <source>
        <dbReference type="HAMAP-Rule" id="MF_01855"/>
    </source>
</evidence>
<dbReference type="STRING" id="34004.SAMN04488021_12810"/>
<keyword evidence="12" id="KW-1185">Reference proteome</keyword>
<comment type="similarity">
    <text evidence="2 7 8">Belongs to the FBPase class 1 family.</text>
</comment>
<dbReference type="Gene3D" id="3.30.540.10">
    <property type="entry name" value="Fructose-1,6-Bisphosphatase, subunit A, domain 1"/>
    <property type="match status" value="1"/>
</dbReference>
<evidence type="ECO:0000259" key="9">
    <source>
        <dbReference type="Pfam" id="PF00316"/>
    </source>
</evidence>
<comment type="pathway">
    <text evidence="6">Carbohydrate biosynthesis.</text>
</comment>
<proteinExistence type="inferred from homology"/>
<dbReference type="HAMAP" id="MF_01855">
    <property type="entry name" value="FBPase_class1"/>
    <property type="match status" value="1"/>
</dbReference>
<dbReference type="Gene3D" id="3.40.190.80">
    <property type="match status" value="1"/>
</dbReference>
<dbReference type="InterPro" id="IPR044015">
    <property type="entry name" value="FBPase_C_dom"/>
</dbReference>
<evidence type="ECO:0000256" key="4">
    <source>
        <dbReference type="ARBA" id="ARBA00022801"/>
    </source>
</evidence>
<dbReference type="GO" id="GO:0006094">
    <property type="term" value="P:gluconeogenesis"/>
    <property type="evidence" value="ECO:0007669"/>
    <property type="project" value="UniProtKB-UniRule"/>
</dbReference>
<keyword evidence="5 7" id="KW-0119">Carbohydrate metabolism</keyword>
<feature type="domain" description="Fructose-1-6-bisphosphatase class 1 C-terminal" evidence="10">
    <location>
        <begin position="170"/>
        <end position="296"/>
    </location>
</feature>
<name>A0A1I3C5M8_9RHOB</name>
<dbReference type="RefSeq" id="WP_074969199.1">
    <property type="nucleotide sequence ID" value="NZ_CBCRYP010000029.1"/>
</dbReference>
<protein>
    <recommendedName>
        <fullName evidence="7">Fructose-1,6-bisphosphatase class 1</fullName>
        <shortName evidence="7">FBPase class 1</shortName>
        <ecNumber evidence="7">3.1.3.11</ecNumber>
    </recommendedName>
    <alternativeName>
        <fullName evidence="7">D-fructose-1,6-bisphosphate 1-phosphohydrolase class 1</fullName>
    </alternativeName>
</protein>
<evidence type="ECO:0000313" key="12">
    <source>
        <dbReference type="Proteomes" id="UP000183635"/>
    </source>
</evidence>
<sequence>MTADRIEEAEIPVALRPAMRALADAGARLAQSIRRGIIPPQSLERQAHLLFQTALAGTGLRWLDSGDGAQELDPQGALAMALTPLDAAANVEIDLSMGTLFSLYPARDGAEASFLRCPGEQIAAGYIVYGPRCTMVATFGMGVQRYLLDGDGPCFRLVESAARIPGCAFEFAIDVANYRHWPRPVRAYIDDCLAGVDGPRQKNFNMRWLASLVADTHRILMHGGVFLHPGGDSKDKRSRLRLLHECAPIALLIEQAGGQATDLSEPILSLVPTDLRQRTPMVFGSTEKVARIAAYQDLPEPEVSALFGNRGLFRA</sequence>
<dbReference type="SUPFAM" id="SSF56655">
    <property type="entry name" value="Carbohydrate phosphatase"/>
    <property type="match status" value="1"/>
</dbReference>
<dbReference type="PANTHER" id="PTHR11556">
    <property type="entry name" value="FRUCTOSE-1,6-BISPHOSPHATASE-RELATED"/>
    <property type="match status" value="1"/>
</dbReference>
<gene>
    <name evidence="7" type="primary">fbp</name>
    <name evidence="11" type="ORF">SAMN04488021_12810</name>
</gene>
<dbReference type="PANTHER" id="PTHR11556:SF35">
    <property type="entry name" value="SEDOHEPTULOSE-1,7-BISPHOSPHATASE, CHLOROPLASTIC"/>
    <property type="match status" value="1"/>
</dbReference>
<dbReference type="Pfam" id="PF18913">
    <property type="entry name" value="FBPase_C"/>
    <property type="match status" value="1"/>
</dbReference>
<feature type="domain" description="Fructose-1-6-bisphosphatase class I N-terminal" evidence="9">
    <location>
        <begin position="75"/>
        <end position="158"/>
    </location>
</feature>
<dbReference type="InterPro" id="IPR033391">
    <property type="entry name" value="FBPase_N"/>
</dbReference>
<dbReference type="InterPro" id="IPR028343">
    <property type="entry name" value="FBPtase"/>
</dbReference>
<reference evidence="11 12" key="1">
    <citation type="submission" date="2016-10" db="EMBL/GenBank/DDBJ databases">
        <authorList>
            <person name="de Groot N.N."/>
        </authorList>
    </citation>
    <scope>NUCLEOTIDE SEQUENCE [LARGE SCALE GENOMIC DNA]</scope>
    <source>
        <strain evidence="11 12">DSM 8537</strain>
    </source>
</reference>
<keyword evidence="3 7" id="KW-0963">Cytoplasm</keyword>
<dbReference type="GO" id="GO:0005829">
    <property type="term" value="C:cytosol"/>
    <property type="evidence" value="ECO:0007669"/>
    <property type="project" value="TreeGrafter"/>
</dbReference>
<evidence type="ECO:0000259" key="10">
    <source>
        <dbReference type="Pfam" id="PF18913"/>
    </source>
</evidence>
<evidence type="ECO:0000256" key="5">
    <source>
        <dbReference type="ARBA" id="ARBA00023277"/>
    </source>
</evidence>
<evidence type="ECO:0000256" key="2">
    <source>
        <dbReference type="ARBA" id="ARBA00010941"/>
    </source>
</evidence>
<organism evidence="11 12">
    <name type="scientific">Paracoccus aminovorans</name>
    <dbReference type="NCBI Taxonomy" id="34004"/>
    <lineage>
        <taxon>Bacteria</taxon>
        <taxon>Pseudomonadati</taxon>
        <taxon>Pseudomonadota</taxon>
        <taxon>Alphaproteobacteria</taxon>
        <taxon>Rhodobacterales</taxon>
        <taxon>Paracoccaceae</taxon>
        <taxon>Paracoccus</taxon>
    </lineage>
</organism>
<evidence type="ECO:0000313" key="11">
    <source>
        <dbReference type="EMBL" id="SFH69837.1"/>
    </source>
</evidence>
<dbReference type="PRINTS" id="PR00115">
    <property type="entry name" value="F16BPHPHTASE"/>
</dbReference>
<dbReference type="EC" id="3.1.3.11" evidence="7"/>
<keyword evidence="4 7" id="KW-0378">Hydrolase</keyword>
<dbReference type="InterPro" id="IPR000146">
    <property type="entry name" value="FBPase_class-1"/>
</dbReference>
<dbReference type="EMBL" id="FOPU01000028">
    <property type="protein sequence ID" value="SFH69837.1"/>
    <property type="molecule type" value="Genomic_DNA"/>
</dbReference>
<evidence type="ECO:0000256" key="1">
    <source>
        <dbReference type="ARBA" id="ARBA00001273"/>
    </source>
</evidence>
<comment type="catalytic activity">
    <reaction evidence="1 7">
        <text>beta-D-fructose 1,6-bisphosphate + H2O = beta-D-fructose 6-phosphate + phosphate</text>
        <dbReference type="Rhea" id="RHEA:11064"/>
        <dbReference type="ChEBI" id="CHEBI:15377"/>
        <dbReference type="ChEBI" id="CHEBI:32966"/>
        <dbReference type="ChEBI" id="CHEBI:43474"/>
        <dbReference type="ChEBI" id="CHEBI:57634"/>
        <dbReference type="EC" id="3.1.3.11"/>
    </reaction>
</comment>
<dbReference type="Pfam" id="PF00316">
    <property type="entry name" value="FBPase"/>
    <property type="match status" value="1"/>
</dbReference>
<evidence type="ECO:0000256" key="6">
    <source>
        <dbReference type="ARBA" id="ARBA00024331"/>
    </source>
</evidence>
<dbReference type="Proteomes" id="UP000183635">
    <property type="component" value="Unassembled WGS sequence"/>
</dbReference>
<dbReference type="GO" id="GO:0042132">
    <property type="term" value="F:fructose 1,6-bisphosphate 1-phosphatase activity"/>
    <property type="evidence" value="ECO:0007669"/>
    <property type="project" value="UniProtKB-UniRule"/>
</dbReference>
<evidence type="ECO:0000256" key="3">
    <source>
        <dbReference type="ARBA" id="ARBA00022490"/>
    </source>
</evidence>
<dbReference type="GO" id="GO:0006002">
    <property type="term" value="P:fructose 6-phosphate metabolic process"/>
    <property type="evidence" value="ECO:0007669"/>
    <property type="project" value="TreeGrafter"/>
</dbReference>
<comment type="caution">
    <text evidence="7">Lacks conserved residue(s) required for the propagation of feature annotation.</text>
</comment>
<dbReference type="GO" id="GO:0030388">
    <property type="term" value="P:fructose 1,6-bisphosphate metabolic process"/>
    <property type="evidence" value="ECO:0007669"/>
    <property type="project" value="TreeGrafter"/>
</dbReference>
<dbReference type="AlphaFoldDB" id="A0A1I3C5M8"/>
<comment type="subcellular location">
    <subcellularLocation>
        <location evidence="7">Cytoplasm</location>
    </subcellularLocation>
</comment>
<evidence type="ECO:0000256" key="8">
    <source>
        <dbReference type="RuleBase" id="RU000508"/>
    </source>
</evidence>
<dbReference type="GO" id="GO:0006000">
    <property type="term" value="P:fructose metabolic process"/>
    <property type="evidence" value="ECO:0007669"/>
    <property type="project" value="TreeGrafter"/>
</dbReference>